<organism evidence="2 3">
    <name type="scientific">Octopus sinensis</name>
    <name type="common">East Asian common octopus</name>
    <dbReference type="NCBI Taxonomy" id="2607531"/>
    <lineage>
        <taxon>Eukaryota</taxon>
        <taxon>Metazoa</taxon>
        <taxon>Spiralia</taxon>
        <taxon>Lophotrochozoa</taxon>
        <taxon>Mollusca</taxon>
        <taxon>Cephalopoda</taxon>
        <taxon>Coleoidea</taxon>
        <taxon>Octopodiformes</taxon>
        <taxon>Octopoda</taxon>
        <taxon>Incirrata</taxon>
        <taxon>Octopodidae</taxon>
        <taxon>Octopus</taxon>
    </lineage>
</organism>
<reference evidence="3 4" key="1">
    <citation type="submission" date="2025-08" db="UniProtKB">
        <authorList>
            <consortium name="RefSeq"/>
        </authorList>
    </citation>
    <scope>IDENTIFICATION</scope>
</reference>
<keyword evidence="2" id="KW-1185">Reference proteome</keyword>
<sequence length="357" mass="40726">MELGLNFDDTFYEDNKKELKPLPTCYNAKYCSMLWFEDAVAKEDEEKLQHLKFSADFHFGQGNYLEAIEKYEKAIGLLPEHNSSMLQDMTESLARAHLMTGDHHQAIHIANKLYHQAVIPSHRTRHLYLLHNIYTAVGDSEENKKVLHNLLLLHPVNVHFWMALTNCYSPEAAATTDHCNSLHPHVTDHHISPQLETTSTTGHHNCVQPVATCRTDHHNSLLPEVKDLHNCPQTETPSTADHHNSPQPDATLLKYLTCLHRCSSLLMHTLKTTSSFVKKRHKTLFNKVNSAIEQFQIGKSITTTIKEVVSQDLGYNTELPASDDKLVNQQQENPESLSTEDFETKWFSWIKNMGPCS</sequence>
<dbReference type="PANTHER" id="PTHR31919:SF1">
    <property type="entry name" value="ZINC FINGERS AND HOMEOBOXES PROTEIN 1, ISOFORM 2"/>
    <property type="match status" value="1"/>
</dbReference>
<gene>
    <name evidence="3 4" type="primary">LOC115221769</name>
</gene>
<name>A0A6P7TC06_9MOLL</name>
<dbReference type="AlphaFoldDB" id="A0A6P7TC06"/>
<dbReference type="InterPro" id="IPR041404">
    <property type="entry name" value="DUF5588"/>
</dbReference>
<evidence type="ECO:0000313" key="3">
    <source>
        <dbReference type="RefSeq" id="XP_029647850.1"/>
    </source>
</evidence>
<evidence type="ECO:0000256" key="1">
    <source>
        <dbReference type="PROSITE-ProRule" id="PRU00339"/>
    </source>
</evidence>
<dbReference type="RefSeq" id="XP_029647851.1">
    <property type="nucleotide sequence ID" value="XM_029791991.2"/>
</dbReference>
<dbReference type="Proteomes" id="UP000515154">
    <property type="component" value="Linkage group LG18"/>
</dbReference>
<feature type="repeat" description="TPR" evidence="1">
    <location>
        <begin position="48"/>
        <end position="81"/>
    </location>
</feature>
<evidence type="ECO:0000313" key="4">
    <source>
        <dbReference type="RefSeq" id="XP_029647851.1"/>
    </source>
</evidence>
<dbReference type="RefSeq" id="XP_029647850.1">
    <property type="nucleotide sequence ID" value="XM_029791990.2"/>
</dbReference>
<dbReference type="InterPro" id="IPR011990">
    <property type="entry name" value="TPR-like_helical_dom_sf"/>
</dbReference>
<accession>A0A6P7TC06</accession>
<keyword evidence="1" id="KW-0802">TPR repeat</keyword>
<proteinExistence type="predicted"/>
<dbReference type="InterPro" id="IPR019734">
    <property type="entry name" value="TPR_rpt"/>
</dbReference>
<protein>
    <submittedName>
        <fullName evidence="3 4">Uncharacterized protein C8orf76 homolog</fullName>
    </submittedName>
</protein>
<dbReference type="PANTHER" id="PTHR31919">
    <property type="entry name" value="ZINC FINGERS AND HOMEOBOXES PROTEIN 1, ISOFORM 2"/>
    <property type="match status" value="1"/>
</dbReference>
<evidence type="ECO:0000313" key="2">
    <source>
        <dbReference type="Proteomes" id="UP000515154"/>
    </source>
</evidence>
<dbReference type="PROSITE" id="PS50005">
    <property type="entry name" value="TPR"/>
    <property type="match status" value="1"/>
</dbReference>
<dbReference type="Pfam" id="PF17826">
    <property type="entry name" value="DUF5588"/>
    <property type="match status" value="1"/>
</dbReference>
<dbReference type="Gene3D" id="1.25.40.10">
    <property type="entry name" value="Tetratricopeptide repeat domain"/>
    <property type="match status" value="1"/>
</dbReference>
<dbReference type="KEGG" id="osn:115221769"/>
<dbReference type="SUPFAM" id="SSF48452">
    <property type="entry name" value="TPR-like"/>
    <property type="match status" value="1"/>
</dbReference>